<proteinExistence type="inferred from homology"/>
<dbReference type="PRINTS" id="PR01715">
    <property type="entry name" value="FERRIBNDNGPP"/>
</dbReference>
<keyword evidence="3" id="KW-0813">Transport</keyword>
<keyword evidence="9" id="KW-1185">Reference proteome</keyword>
<dbReference type="Pfam" id="PF01497">
    <property type="entry name" value="Peripla_BP_2"/>
    <property type="match status" value="1"/>
</dbReference>
<evidence type="ECO:0000313" key="8">
    <source>
        <dbReference type="EMBL" id="WPC76404.1"/>
    </source>
</evidence>
<keyword evidence="4" id="KW-0406">Ion transport</keyword>
<dbReference type="InterPro" id="IPR002491">
    <property type="entry name" value="ABC_transptr_periplasmic_BD"/>
</dbReference>
<sequence length="301" mass="33825">MMIIRYFLFFIMTCSYSAQALDIQHELGTTHFKSSPKTIVALDWSLAETVLSLGLPLAGVADAQGYREWVVKPSLASSAIDVGSRREPNLELLTRLKPDVILISKPMAAAYMRLSKIAPVLVYSFYNEDKTPLAAAQTVTRSLGHLFKREAQAEQVISQTQSHLKRNGERLKALGISPSLLFVRFINDRNLRIHGQGSLAQATITQMGLHNDWQERTNSWGFTTAGIEKLAEHQEAELMIFGPMSPVVQQKLDQSPLWQAMAFVRDNKSHKLPPIWTFGGLIAAQRFSDYITQELISHHEH</sequence>
<feature type="signal peptide" evidence="6">
    <location>
        <begin position="1"/>
        <end position="20"/>
    </location>
</feature>
<evidence type="ECO:0000256" key="1">
    <source>
        <dbReference type="ARBA" id="ARBA00004196"/>
    </source>
</evidence>
<evidence type="ECO:0000259" key="7">
    <source>
        <dbReference type="PROSITE" id="PS50983"/>
    </source>
</evidence>
<evidence type="ECO:0000256" key="3">
    <source>
        <dbReference type="ARBA" id="ARBA00022448"/>
    </source>
</evidence>
<evidence type="ECO:0000313" key="9">
    <source>
        <dbReference type="Proteomes" id="UP001304071"/>
    </source>
</evidence>
<organism evidence="8 9">
    <name type="scientific">Vibrio porteresiae DSM 19223</name>
    <dbReference type="NCBI Taxonomy" id="1123496"/>
    <lineage>
        <taxon>Bacteria</taxon>
        <taxon>Pseudomonadati</taxon>
        <taxon>Pseudomonadota</taxon>
        <taxon>Gammaproteobacteria</taxon>
        <taxon>Vibrionales</taxon>
        <taxon>Vibrionaceae</taxon>
        <taxon>Vibrio</taxon>
    </lineage>
</organism>
<keyword evidence="5 6" id="KW-0732">Signal</keyword>
<evidence type="ECO:0000256" key="5">
    <source>
        <dbReference type="ARBA" id="ARBA00022729"/>
    </source>
</evidence>
<gene>
    <name evidence="8" type="ORF">R8Z52_17905</name>
</gene>
<dbReference type="CDD" id="cd01146">
    <property type="entry name" value="FhuD"/>
    <property type="match status" value="1"/>
</dbReference>
<dbReference type="Proteomes" id="UP001304071">
    <property type="component" value="Chromosome 2"/>
</dbReference>
<evidence type="ECO:0000256" key="6">
    <source>
        <dbReference type="SAM" id="SignalP"/>
    </source>
</evidence>
<protein>
    <submittedName>
        <fullName evidence="8">Iron-siderophore ABC transporter substrate-binding protein</fullName>
    </submittedName>
</protein>
<dbReference type="SUPFAM" id="SSF53807">
    <property type="entry name" value="Helical backbone' metal receptor"/>
    <property type="match status" value="1"/>
</dbReference>
<feature type="domain" description="Fe/B12 periplasmic-binding" evidence="7">
    <location>
        <begin position="38"/>
        <end position="299"/>
    </location>
</feature>
<comment type="similarity">
    <text evidence="2">Belongs to the bacterial solute-binding protein 8 family.</text>
</comment>
<dbReference type="EMBL" id="CP138204">
    <property type="protein sequence ID" value="WPC76404.1"/>
    <property type="molecule type" value="Genomic_DNA"/>
</dbReference>
<dbReference type="InterPro" id="IPR051313">
    <property type="entry name" value="Bact_iron-sidero_bind"/>
</dbReference>
<evidence type="ECO:0000256" key="2">
    <source>
        <dbReference type="ARBA" id="ARBA00008814"/>
    </source>
</evidence>
<dbReference type="RefSeq" id="WP_261896816.1">
    <property type="nucleotide sequence ID" value="NZ_AP024896.1"/>
</dbReference>
<feature type="chain" id="PRO_5046448964" evidence="6">
    <location>
        <begin position="21"/>
        <end position="301"/>
    </location>
</feature>
<keyword evidence="4" id="KW-0408">Iron</keyword>
<name>A0ABZ0QIT2_9VIBR</name>
<keyword evidence="4" id="KW-0410">Iron transport</keyword>
<dbReference type="Gene3D" id="3.40.50.1980">
    <property type="entry name" value="Nitrogenase molybdenum iron protein domain"/>
    <property type="match status" value="2"/>
</dbReference>
<dbReference type="PANTHER" id="PTHR30532:SF1">
    <property type="entry name" value="IRON(3+)-HYDROXAMATE-BINDING PROTEIN FHUD"/>
    <property type="match status" value="1"/>
</dbReference>
<dbReference type="PANTHER" id="PTHR30532">
    <property type="entry name" value="IRON III DICITRATE-BINDING PERIPLASMIC PROTEIN"/>
    <property type="match status" value="1"/>
</dbReference>
<evidence type="ECO:0000256" key="4">
    <source>
        <dbReference type="ARBA" id="ARBA00022496"/>
    </source>
</evidence>
<dbReference type="PROSITE" id="PS50983">
    <property type="entry name" value="FE_B12_PBP"/>
    <property type="match status" value="1"/>
</dbReference>
<accession>A0ABZ0QIT2</accession>
<comment type="subcellular location">
    <subcellularLocation>
        <location evidence="1">Cell envelope</location>
    </subcellularLocation>
</comment>
<reference evidence="8 9" key="1">
    <citation type="submission" date="2023-11" db="EMBL/GenBank/DDBJ databases">
        <title>Plant-associative lifestyle of Vibrio porteresiae and its evolutionary dynamics.</title>
        <authorList>
            <person name="Rameshkumar N."/>
            <person name="Kirti K."/>
        </authorList>
    </citation>
    <scope>NUCLEOTIDE SEQUENCE [LARGE SCALE GENOMIC DNA]</scope>
    <source>
        <strain evidence="8 9">MSSRF30</strain>
    </source>
</reference>